<keyword evidence="3" id="KW-1185">Reference proteome</keyword>
<feature type="compositionally biased region" description="Polar residues" evidence="1">
    <location>
        <begin position="85"/>
        <end position="98"/>
    </location>
</feature>
<feature type="compositionally biased region" description="Basic and acidic residues" evidence="1">
    <location>
        <begin position="173"/>
        <end position="186"/>
    </location>
</feature>
<feature type="compositionally biased region" description="Low complexity" evidence="1">
    <location>
        <begin position="209"/>
        <end position="221"/>
    </location>
</feature>
<evidence type="ECO:0000313" key="3">
    <source>
        <dbReference type="Proteomes" id="UP001147733"/>
    </source>
</evidence>
<reference evidence="2" key="1">
    <citation type="submission" date="2022-11" db="EMBL/GenBank/DDBJ databases">
        <authorList>
            <person name="Petersen C."/>
        </authorList>
    </citation>
    <scope>NUCLEOTIDE SEQUENCE</scope>
    <source>
        <strain evidence="2">IBT 23319</strain>
    </source>
</reference>
<protein>
    <submittedName>
        <fullName evidence="2">Solid-state culture expressed protein (Aos23)</fullName>
    </submittedName>
</protein>
<reference evidence="2" key="2">
    <citation type="journal article" date="2023" name="IMA Fungus">
        <title>Comparative genomic study of the Penicillium genus elucidates a diverse pangenome and 15 lateral gene transfer events.</title>
        <authorList>
            <person name="Petersen C."/>
            <person name="Sorensen T."/>
            <person name="Nielsen M.R."/>
            <person name="Sondergaard T.E."/>
            <person name="Sorensen J.L."/>
            <person name="Fitzpatrick D.A."/>
            <person name="Frisvad J.C."/>
            <person name="Nielsen K.L."/>
        </authorList>
    </citation>
    <scope>NUCLEOTIDE SEQUENCE</scope>
    <source>
        <strain evidence="2">IBT 23319</strain>
    </source>
</reference>
<feature type="region of interest" description="Disordered" evidence="1">
    <location>
        <begin position="1"/>
        <end position="246"/>
    </location>
</feature>
<gene>
    <name evidence="2" type="ORF">N7469_007102</name>
</gene>
<organism evidence="2 3">
    <name type="scientific">Penicillium citrinum</name>
    <dbReference type="NCBI Taxonomy" id="5077"/>
    <lineage>
        <taxon>Eukaryota</taxon>
        <taxon>Fungi</taxon>
        <taxon>Dikarya</taxon>
        <taxon>Ascomycota</taxon>
        <taxon>Pezizomycotina</taxon>
        <taxon>Eurotiomycetes</taxon>
        <taxon>Eurotiomycetidae</taxon>
        <taxon>Eurotiales</taxon>
        <taxon>Aspergillaceae</taxon>
        <taxon>Penicillium</taxon>
    </lineage>
</organism>
<evidence type="ECO:0000313" key="2">
    <source>
        <dbReference type="EMBL" id="KAJ5227096.1"/>
    </source>
</evidence>
<proteinExistence type="predicted"/>
<dbReference type="OrthoDB" id="5388207at2759"/>
<sequence length="246" mass="25730">MEAVNKVVHAASTAIWGENDPNANQSTQPHGEEPISGVQGKGAINDPYDAGNREEQPAAPTTDIDPSAQEPKLDYKPQTLDAKTDATSEGLQDTTTAVTLPKPTEPISNAKDDSTSTEQRSTENTEKQESHENESSGSGSANASGSSKQGVSKEALEGPQGPPPHPASEFEDEAKGKKPVFKEPKPAEPVSPKNSAKSDDSPKNHDKSSSASSNGSNGKHSTMSKVKEGLKKVAHPRHGSKSSSSS</sequence>
<dbReference type="RefSeq" id="XP_056499461.1">
    <property type="nucleotide sequence ID" value="XM_056646020.1"/>
</dbReference>
<evidence type="ECO:0000256" key="1">
    <source>
        <dbReference type="SAM" id="MobiDB-lite"/>
    </source>
</evidence>
<dbReference type="EMBL" id="JAPQKT010000006">
    <property type="protein sequence ID" value="KAJ5227096.1"/>
    <property type="molecule type" value="Genomic_DNA"/>
</dbReference>
<feature type="compositionally biased region" description="Basic and acidic residues" evidence="1">
    <location>
        <begin position="110"/>
        <end position="134"/>
    </location>
</feature>
<feature type="compositionally biased region" description="Low complexity" evidence="1">
    <location>
        <begin position="135"/>
        <end position="147"/>
    </location>
</feature>
<comment type="caution">
    <text evidence="2">The sequence shown here is derived from an EMBL/GenBank/DDBJ whole genome shotgun (WGS) entry which is preliminary data.</text>
</comment>
<name>A0A9W9NWG0_PENCI</name>
<dbReference type="AlphaFoldDB" id="A0A9W9NWG0"/>
<accession>A0A9W9NWG0</accession>
<dbReference type="GeneID" id="81385187"/>
<feature type="compositionally biased region" description="Basic and acidic residues" evidence="1">
    <location>
        <begin position="196"/>
        <end position="208"/>
    </location>
</feature>
<dbReference type="Proteomes" id="UP001147733">
    <property type="component" value="Unassembled WGS sequence"/>
</dbReference>